<name>A0A875S460_EENNA</name>
<evidence type="ECO:0000256" key="1">
    <source>
        <dbReference type="PROSITE-ProRule" id="PRU00339"/>
    </source>
</evidence>
<evidence type="ECO:0000313" key="2">
    <source>
        <dbReference type="EMBL" id="QPG74852.1"/>
    </source>
</evidence>
<evidence type="ECO:0000313" key="3">
    <source>
        <dbReference type="Proteomes" id="UP000662931"/>
    </source>
</evidence>
<dbReference type="GeneID" id="62195589"/>
<sequence length="397" mass="44785">MSDISELLGSLVTESSQLVSQSQSDQAVQLLKAQFETLQSHPVYLQSLGEALLENGNLEEAQDVLTRACELDPQASQGVEKFLYLGEIMGAKEGIELLQTGLNKLLSQMDILKKQGISDRSQEFDDSFNLLISAYGNEKGIKEYLLKKMDQGIFAMIEIWMTDLCDELEAEQQCEQLIDQALVLDPENPEAWSLLASIRISQMRNDDAIKAITKAWELFSKRKTLLEDISNIKNESIDVSDAQMEYLELVEPIVTLAKYSMEMGLFEESIGIASSVQDINERSVESYYLEAFANYLNAKRIQNRLSPQDGYKVSQDFAKYPLKTNIDESDDSFVYLKEARRALTSGFKLLQIDEVAEETDDELKKTIHSLLKQLGGPLLKEKDDSGVDETNWEAQII</sequence>
<accession>A0A875S460</accession>
<dbReference type="SUPFAM" id="SSF48452">
    <property type="entry name" value="TPR-like"/>
    <property type="match status" value="1"/>
</dbReference>
<dbReference type="SMART" id="SM00028">
    <property type="entry name" value="TPR"/>
    <property type="match status" value="2"/>
</dbReference>
<dbReference type="OrthoDB" id="1914839at2759"/>
<dbReference type="InterPro" id="IPR011990">
    <property type="entry name" value="TPR-like_helical_dom_sf"/>
</dbReference>
<dbReference type="InterPro" id="IPR019734">
    <property type="entry name" value="TPR_rpt"/>
</dbReference>
<protein>
    <recommendedName>
        <fullName evidence="4">Tetratricopeptide repeat protein</fullName>
    </recommendedName>
</protein>
<dbReference type="PROSITE" id="PS50005">
    <property type="entry name" value="TPR"/>
    <property type="match status" value="1"/>
</dbReference>
<dbReference type="EMBL" id="CP064813">
    <property type="protein sequence ID" value="QPG74852.1"/>
    <property type="molecule type" value="Genomic_DNA"/>
</dbReference>
<proteinExistence type="predicted"/>
<keyword evidence="3" id="KW-1185">Reference proteome</keyword>
<keyword evidence="1" id="KW-0802">TPR repeat</keyword>
<organism evidence="2 3">
    <name type="scientific">Eeniella nana</name>
    <name type="common">Yeast</name>
    <name type="synonym">Brettanomyces nanus</name>
    <dbReference type="NCBI Taxonomy" id="13502"/>
    <lineage>
        <taxon>Eukaryota</taxon>
        <taxon>Fungi</taxon>
        <taxon>Dikarya</taxon>
        <taxon>Ascomycota</taxon>
        <taxon>Saccharomycotina</taxon>
        <taxon>Pichiomycetes</taxon>
        <taxon>Pichiales</taxon>
        <taxon>Pichiaceae</taxon>
        <taxon>Brettanomyces</taxon>
    </lineage>
</organism>
<dbReference type="CDD" id="cd24142">
    <property type="entry name" value="ACL4-like"/>
    <property type="match status" value="1"/>
</dbReference>
<dbReference type="AlphaFoldDB" id="A0A875S460"/>
<evidence type="ECO:0008006" key="4">
    <source>
        <dbReference type="Google" id="ProtNLM"/>
    </source>
</evidence>
<feature type="repeat" description="TPR" evidence="1">
    <location>
        <begin position="42"/>
        <end position="75"/>
    </location>
</feature>
<dbReference type="Gene3D" id="1.25.40.10">
    <property type="entry name" value="Tetratricopeptide repeat domain"/>
    <property type="match status" value="2"/>
</dbReference>
<dbReference type="KEGG" id="bnn:FOA43_002188"/>
<dbReference type="Proteomes" id="UP000662931">
    <property type="component" value="Chromosome 2"/>
</dbReference>
<reference evidence="2" key="1">
    <citation type="submission" date="2020-10" db="EMBL/GenBank/DDBJ databases">
        <authorList>
            <person name="Roach M.J.R."/>
        </authorList>
    </citation>
    <scope>NUCLEOTIDE SEQUENCE</scope>
    <source>
        <strain evidence="2">CBS 1945</strain>
    </source>
</reference>
<gene>
    <name evidence="2" type="ORF">FOA43_002188</name>
</gene>
<dbReference type="RefSeq" id="XP_038778417.1">
    <property type="nucleotide sequence ID" value="XM_038922489.1"/>
</dbReference>
<dbReference type="Pfam" id="PF13181">
    <property type="entry name" value="TPR_8"/>
    <property type="match status" value="1"/>
</dbReference>